<proteinExistence type="predicted"/>
<comment type="caution">
    <text evidence="1">The sequence shown here is derived from an EMBL/GenBank/DDBJ whole genome shotgun (WGS) entry which is preliminary data.</text>
</comment>
<dbReference type="EMBL" id="JAHMUF010000013">
    <property type="protein sequence ID" value="KAG7193133.1"/>
    <property type="molecule type" value="Genomic_DNA"/>
</dbReference>
<gene>
    <name evidence="1" type="ORF">KQ657_000887</name>
</gene>
<dbReference type="OrthoDB" id="4082971at2759"/>
<dbReference type="RefSeq" id="XP_043048681.1">
    <property type="nucleotide sequence ID" value="XM_043191709.1"/>
</dbReference>
<evidence type="ECO:0000313" key="1">
    <source>
        <dbReference type="EMBL" id="KAG7193133.1"/>
    </source>
</evidence>
<dbReference type="GeneID" id="66114261"/>
<dbReference type="AlphaFoldDB" id="A0A9P7V957"/>
<dbReference type="Proteomes" id="UP000790833">
    <property type="component" value="Unassembled WGS sequence"/>
</dbReference>
<accession>A0A9P7V957</accession>
<organism evidence="1 2">
    <name type="scientific">Scheffersomyces spartinae</name>
    <dbReference type="NCBI Taxonomy" id="45513"/>
    <lineage>
        <taxon>Eukaryota</taxon>
        <taxon>Fungi</taxon>
        <taxon>Dikarya</taxon>
        <taxon>Ascomycota</taxon>
        <taxon>Saccharomycotina</taxon>
        <taxon>Pichiomycetes</taxon>
        <taxon>Debaryomycetaceae</taxon>
        <taxon>Scheffersomyces</taxon>
    </lineage>
</organism>
<keyword evidence="2" id="KW-1185">Reference proteome</keyword>
<name>A0A9P7V957_9ASCO</name>
<evidence type="ECO:0000313" key="2">
    <source>
        <dbReference type="Proteomes" id="UP000790833"/>
    </source>
</evidence>
<sequence length="129" mass="15391">MSEAKAKKVRKPQPEEEYIRQRDEFKQVGPTINTDGWLENDWNALDPERKVDRVRMLHACERAYFLRDWGKCLELIQRTEELLGVSERAIQDATALLEFKKVRKSAKVERHIVELINIKERVLKRMEQE</sequence>
<reference evidence="1" key="1">
    <citation type="submission" date="2021-03" db="EMBL/GenBank/DDBJ databases">
        <authorList>
            <person name="Palmer J.M."/>
        </authorList>
    </citation>
    <scope>NUCLEOTIDE SEQUENCE</scope>
    <source>
        <strain evidence="1">ARV_011</strain>
    </source>
</reference>
<protein>
    <submittedName>
        <fullName evidence="1">Uncharacterized protein</fullName>
    </submittedName>
</protein>